<keyword evidence="1" id="KW-0560">Oxidoreductase</keyword>
<dbReference type="InterPro" id="IPR042095">
    <property type="entry name" value="SUMF_sf"/>
</dbReference>
<feature type="domain" description="DinB-like" evidence="6">
    <location>
        <begin position="27"/>
        <end position="159"/>
    </location>
</feature>
<feature type="domain" description="Sulfatase-modifying factor enzyme-like" evidence="5">
    <location>
        <begin position="192"/>
        <end position="338"/>
    </location>
</feature>
<dbReference type="EMBL" id="FXUG01000007">
    <property type="protein sequence ID" value="SMP61634.1"/>
    <property type="molecule type" value="Genomic_DNA"/>
</dbReference>
<dbReference type="SUPFAM" id="SSF56436">
    <property type="entry name" value="C-type lectin-like"/>
    <property type="match status" value="1"/>
</dbReference>
<name>A0ABY1Q8S3_9BACT</name>
<dbReference type="InterPro" id="IPR051043">
    <property type="entry name" value="Sulfatase_Mod_Factor_Kinase"/>
</dbReference>
<keyword evidence="8" id="KW-1185">Reference proteome</keyword>
<dbReference type="Pfam" id="PF03781">
    <property type="entry name" value="FGE-sulfatase"/>
    <property type="match status" value="2"/>
</dbReference>
<dbReference type="InterPro" id="IPR017806">
    <property type="entry name" value="EgtB"/>
</dbReference>
<feature type="domain" description="Sulfatase-modifying factor enzyme-like" evidence="5">
    <location>
        <begin position="355"/>
        <end position="428"/>
    </location>
</feature>
<dbReference type="Pfam" id="PF12867">
    <property type="entry name" value="DinB_2"/>
    <property type="match status" value="1"/>
</dbReference>
<evidence type="ECO:0000313" key="7">
    <source>
        <dbReference type="EMBL" id="SMP61634.1"/>
    </source>
</evidence>
<dbReference type="InterPro" id="IPR034660">
    <property type="entry name" value="DinB/YfiT-like"/>
</dbReference>
<accession>A0ABY1Q8S3</accession>
<organism evidence="7 8">
    <name type="scientific">Neorhodopirellula lusitana</name>
    <dbReference type="NCBI Taxonomy" id="445327"/>
    <lineage>
        <taxon>Bacteria</taxon>
        <taxon>Pseudomonadati</taxon>
        <taxon>Planctomycetota</taxon>
        <taxon>Planctomycetia</taxon>
        <taxon>Pirellulales</taxon>
        <taxon>Pirellulaceae</taxon>
        <taxon>Neorhodopirellula</taxon>
    </lineage>
</organism>
<comment type="pathway">
    <text evidence="3">Amino-acid biosynthesis; ergothioneine biosynthesis.</text>
</comment>
<evidence type="ECO:0000256" key="3">
    <source>
        <dbReference type="ARBA" id="ARBA00037882"/>
    </source>
</evidence>
<evidence type="ECO:0000259" key="5">
    <source>
        <dbReference type="Pfam" id="PF03781"/>
    </source>
</evidence>
<evidence type="ECO:0000256" key="4">
    <source>
        <dbReference type="SAM" id="MobiDB-lite"/>
    </source>
</evidence>
<dbReference type="PANTHER" id="PTHR23150:SF36">
    <property type="entry name" value="HERCYNINE OXYGENASE"/>
    <property type="match status" value="1"/>
</dbReference>
<dbReference type="InterPro" id="IPR024775">
    <property type="entry name" value="DinB-like"/>
</dbReference>
<gene>
    <name evidence="7" type="ORF">SAMN06265222_107136</name>
</gene>
<protein>
    <submittedName>
        <fullName evidence="7">Ergothioneine biosynthesis protein EgtB</fullName>
    </submittedName>
</protein>
<evidence type="ECO:0000256" key="1">
    <source>
        <dbReference type="ARBA" id="ARBA00023002"/>
    </source>
</evidence>
<dbReference type="PANTHER" id="PTHR23150">
    <property type="entry name" value="SULFATASE MODIFYING FACTOR 1, 2"/>
    <property type="match status" value="1"/>
</dbReference>
<evidence type="ECO:0000259" key="6">
    <source>
        <dbReference type="Pfam" id="PF12867"/>
    </source>
</evidence>
<dbReference type="SUPFAM" id="SSF109854">
    <property type="entry name" value="DinB/YfiT-like putative metalloenzymes"/>
    <property type="match status" value="1"/>
</dbReference>
<reference evidence="7 8" key="1">
    <citation type="submission" date="2017-05" db="EMBL/GenBank/DDBJ databases">
        <authorList>
            <person name="Varghese N."/>
            <person name="Submissions S."/>
        </authorList>
    </citation>
    <scope>NUCLEOTIDE SEQUENCE [LARGE SCALE GENOMIC DNA]</scope>
    <source>
        <strain evidence="7 8">DSM 25457</strain>
    </source>
</reference>
<feature type="region of interest" description="Disordered" evidence="4">
    <location>
        <begin position="1"/>
        <end position="21"/>
    </location>
</feature>
<keyword evidence="2" id="KW-0408">Iron</keyword>
<feature type="compositionally biased region" description="Polar residues" evidence="4">
    <location>
        <begin position="11"/>
        <end position="20"/>
    </location>
</feature>
<dbReference type="NCBIfam" id="TIGR03440">
    <property type="entry name" value="egtB_TIGR03440"/>
    <property type="match status" value="1"/>
</dbReference>
<sequence length="429" mass="49310">MPFASSRHKAPNTSISNPMTDSIADRFQRARQFTEQLVQPLSAEDCMIQSMDDASPTRWHLAHTTWFFETFILREQADYSEFDPQFNYLFNSYYNTIGEQFPRSQRGLLSRPGLQQILEYRDHVNQQLIQRLEHPEFLTQYERLLEIGIQHEQQHQELILTDIKHALSCNPTWPKFHDLPLDTTSRNTPSEPITIDEGLYEIGHFGPGFAFDNESPRHQAFLHQCTVSSSLVTCGEYLEFMEAGGYQRPEYWLSMGWAAIQQQGWQSPMYWLNVDDQPMQFTLGGLLPLNLDAPVTHVSFFEADAYARWCGKRLPTEFEWEVAASQTSIADNDPFVDWFVDQGLAIHPTCSPSGFCGSVWQWTASSYLGYPGYRPPAGAVGEYNGKFMCDQHVLRGGSVATQRSHIRPTYRNFFPAATRWQFSGIRLAD</sequence>
<proteinExistence type="predicted"/>
<comment type="caution">
    <text evidence="7">The sequence shown here is derived from an EMBL/GenBank/DDBJ whole genome shotgun (WGS) entry which is preliminary data.</text>
</comment>
<dbReference type="Gene3D" id="3.90.1580.10">
    <property type="entry name" value="paralog of FGE (formylglycine-generating enzyme)"/>
    <property type="match status" value="2"/>
</dbReference>
<evidence type="ECO:0000256" key="2">
    <source>
        <dbReference type="ARBA" id="ARBA00023004"/>
    </source>
</evidence>
<dbReference type="InterPro" id="IPR016187">
    <property type="entry name" value="CTDL_fold"/>
</dbReference>
<dbReference type="InterPro" id="IPR005532">
    <property type="entry name" value="SUMF_dom"/>
</dbReference>
<feature type="compositionally biased region" description="Basic residues" evidence="4">
    <location>
        <begin position="1"/>
        <end position="10"/>
    </location>
</feature>
<dbReference type="Proteomes" id="UP001158067">
    <property type="component" value="Unassembled WGS sequence"/>
</dbReference>
<evidence type="ECO:0000313" key="8">
    <source>
        <dbReference type="Proteomes" id="UP001158067"/>
    </source>
</evidence>